<dbReference type="GO" id="GO:0016020">
    <property type="term" value="C:membrane"/>
    <property type="evidence" value="ECO:0007669"/>
    <property type="project" value="UniProtKB-SubCell"/>
</dbReference>
<proteinExistence type="inferred from homology"/>
<protein>
    <submittedName>
        <fullName evidence="7">Uncharacterized protein</fullName>
    </submittedName>
</protein>
<feature type="transmembrane region" description="Helical" evidence="6">
    <location>
        <begin position="21"/>
        <end position="38"/>
    </location>
</feature>
<keyword evidence="8" id="KW-1185">Reference proteome</keyword>
<accession>A0AAD6Z0K8</accession>
<keyword evidence="5 6" id="KW-0472">Membrane</keyword>
<evidence type="ECO:0000256" key="1">
    <source>
        <dbReference type="ARBA" id="ARBA00004141"/>
    </source>
</evidence>
<dbReference type="EMBL" id="JARIHO010000111">
    <property type="protein sequence ID" value="KAJ7302784.1"/>
    <property type="molecule type" value="Genomic_DNA"/>
</dbReference>
<comment type="caution">
    <text evidence="7">The sequence shown here is derived from an EMBL/GenBank/DDBJ whole genome shotgun (WGS) entry which is preliminary data.</text>
</comment>
<evidence type="ECO:0000313" key="7">
    <source>
        <dbReference type="EMBL" id="KAJ7302784.1"/>
    </source>
</evidence>
<evidence type="ECO:0000256" key="3">
    <source>
        <dbReference type="ARBA" id="ARBA00022692"/>
    </source>
</evidence>
<evidence type="ECO:0000256" key="5">
    <source>
        <dbReference type="ARBA" id="ARBA00023136"/>
    </source>
</evidence>
<evidence type="ECO:0000313" key="8">
    <source>
        <dbReference type="Proteomes" id="UP001218218"/>
    </source>
</evidence>
<dbReference type="AlphaFoldDB" id="A0AAD6Z0K8"/>
<keyword evidence="3 6" id="KW-0812">Transmembrane</keyword>
<name>A0AAD6Z0K8_9AGAR</name>
<evidence type="ECO:0000256" key="2">
    <source>
        <dbReference type="ARBA" id="ARBA00005335"/>
    </source>
</evidence>
<dbReference type="Proteomes" id="UP001218218">
    <property type="component" value="Unassembled WGS sequence"/>
</dbReference>
<reference evidence="7" key="1">
    <citation type="submission" date="2023-03" db="EMBL/GenBank/DDBJ databases">
        <title>Massive genome expansion in bonnet fungi (Mycena s.s.) driven by repeated elements and novel gene families across ecological guilds.</title>
        <authorList>
            <consortium name="Lawrence Berkeley National Laboratory"/>
            <person name="Harder C.B."/>
            <person name="Miyauchi S."/>
            <person name="Viragh M."/>
            <person name="Kuo A."/>
            <person name="Thoen E."/>
            <person name="Andreopoulos B."/>
            <person name="Lu D."/>
            <person name="Skrede I."/>
            <person name="Drula E."/>
            <person name="Henrissat B."/>
            <person name="Morin E."/>
            <person name="Kohler A."/>
            <person name="Barry K."/>
            <person name="LaButti K."/>
            <person name="Morin E."/>
            <person name="Salamov A."/>
            <person name="Lipzen A."/>
            <person name="Mereny Z."/>
            <person name="Hegedus B."/>
            <person name="Baldrian P."/>
            <person name="Stursova M."/>
            <person name="Weitz H."/>
            <person name="Taylor A."/>
            <person name="Grigoriev I.V."/>
            <person name="Nagy L.G."/>
            <person name="Martin F."/>
            <person name="Kauserud H."/>
        </authorList>
    </citation>
    <scope>NUCLEOTIDE SEQUENCE</scope>
    <source>
        <strain evidence="7">CBHHK002</strain>
    </source>
</reference>
<sequence length="103" mass="12020">MRDVVRLDSILDIHFSKHRRSAAVYLAGSLFALANWLFLDACIFDAHAKPWRRPHEIFPIHVTTIDWIPGLYSLLGFLLNLIDRERLRHRRNATSSDIDARAR</sequence>
<evidence type="ECO:0000256" key="6">
    <source>
        <dbReference type="SAM" id="Phobius"/>
    </source>
</evidence>
<feature type="transmembrane region" description="Helical" evidence="6">
    <location>
        <begin position="58"/>
        <end position="82"/>
    </location>
</feature>
<gene>
    <name evidence="7" type="ORF">DFH08DRAFT_904654</name>
</gene>
<organism evidence="7 8">
    <name type="scientific">Mycena albidolilacea</name>
    <dbReference type="NCBI Taxonomy" id="1033008"/>
    <lineage>
        <taxon>Eukaryota</taxon>
        <taxon>Fungi</taxon>
        <taxon>Dikarya</taxon>
        <taxon>Basidiomycota</taxon>
        <taxon>Agaricomycotina</taxon>
        <taxon>Agaricomycetes</taxon>
        <taxon>Agaricomycetidae</taxon>
        <taxon>Agaricales</taxon>
        <taxon>Marasmiineae</taxon>
        <taxon>Mycenaceae</taxon>
        <taxon>Mycena</taxon>
    </lineage>
</organism>
<comment type="similarity">
    <text evidence="2">Belongs to the UPF0220 family.</text>
</comment>
<comment type="subcellular location">
    <subcellularLocation>
        <location evidence="1">Membrane</location>
        <topology evidence="1">Multi-pass membrane protein</topology>
    </subcellularLocation>
</comment>
<evidence type="ECO:0000256" key="4">
    <source>
        <dbReference type="ARBA" id="ARBA00022989"/>
    </source>
</evidence>
<keyword evidence="4 6" id="KW-1133">Transmembrane helix</keyword>
<dbReference type="Pfam" id="PF05255">
    <property type="entry name" value="UPF0220"/>
    <property type="match status" value="1"/>
</dbReference>
<dbReference type="InterPro" id="IPR007919">
    <property type="entry name" value="UPF0220"/>
</dbReference>